<keyword evidence="2" id="KW-1185">Reference proteome</keyword>
<dbReference type="KEGG" id="aon:DEH84_08250"/>
<dbReference type="EMBL" id="CP029210">
    <property type="protein sequence ID" value="AWI53425.1"/>
    <property type="molecule type" value="Genomic_DNA"/>
</dbReference>
<evidence type="ECO:0008006" key="3">
    <source>
        <dbReference type="Google" id="ProtNLM"/>
    </source>
</evidence>
<protein>
    <recommendedName>
        <fullName evidence="3">DUF2846 domain-containing protein</fullName>
    </recommendedName>
</protein>
<evidence type="ECO:0000313" key="1">
    <source>
        <dbReference type="EMBL" id="AWI53425.1"/>
    </source>
</evidence>
<reference evidence="1 2" key="1">
    <citation type="submission" date="2018-05" db="EMBL/GenBank/DDBJ databases">
        <title>complete genome sequence of Aquabacterium olei NBRC 110486.</title>
        <authorList>
            <person name="Tang B."/>
            <person name="Chang J."/>
            <person name="Zhang L."/>
            <person name="Yang H."/>
        </authorList>
    </citation>
    <scope>NUCLEOTIDE SEQUENCE [LARGE SCALE GENOMIC DNA]</scope>
    <source>
        <strain evidence="1 2">NBRC 110486</strain>
    </source>
</reference>
<accession>A0A2U8FQU6</accession>
<organism evidence="1 2">
    <name type="scientific">Aquabacterium olei</name>
    <dbReference type="NCBI Taxonomy" id="1296669"/>
    <lineage>
        <taxon>Bacteria</taxon>
        <taxon>Pseudomonadati</taxon>
        <taxon>Pseudomonadota</taxon>
        <taxon>Betaproteobacteria</taxon>
        <taxon>Burkholderiales</taxon>
        <taxon>Aquabacterium</taxon>
    </lineage>
</organism>
<dbReference type="AlphaFoldDB" id="A0A2U8FQU6"/>
<dbReference type="Proteomes" id="UP000244892">
    <property type="component" value="Chromosome"/>
</dbReference>
<proteinExistence type="predicted"/>
<evidence type="ECO:0000313" key="2">
    <source>
        <dbReference type="Proteomes" id="UP000244892"/>
    </source>
</evidence>
<sequence>MTKAWGRWPRLWPGEGSARAFTRATFYAPDIVLLGLFAAVLQGCALPERDEAKRLKPICFTMLKTRTCVPGPSPKSLDAAKVRNLALRPDAGRVVIVRARDGDVQGLVPLGLNGQPLESLIPYSVVAVDVSPGLHEVRIQEGVDATIPLELRAGDVVVLEVRRRGRYGKRFDLVRLSRQEGRALIDESRILRALDRTVPSPTKTGGEGTVP</sequence>
<name>A0A2U8FQU6_9BURK</name>
<gene>
    <name evidence="1" type="ORF">DEH84_08250</name>
</gene>
<dbReference type="RefSeq" id="WP_058085854.1">
    <property type="nucleotide sequence ID" value="NZ_CP029210.1"/>
</dbReference>
<dbReference type="OrthoDB" id="9149532at2"/>